<dbReference type="InterPro" id="IPR036097">
    <property type="entry name" value="HisK_dim/P_sf"/>
</dbReference>
<dbReference type="InterPro" id="IPR003661">
    <property type="entry name" value="HisK_dim/P_dom"/>
</dbReference>
<evidence type="ECO:0000313" key="3">
    <source>
        <dbReference type="EMBL" id="MVM36186.1"/>
    </source>
</evidence>
<dbReference type="EMBL" id="WPIN01000032">
    <property type="protein sequence ID" value="MVM36186.1"/>
    <property type="molecule type" value="Genomic_DNA"/>
</dbReference>
<protein>
    <recommendedName>
        <fullName evidence="2">histidine kinase</fullName>
        <ecNumber evidence="2">2.7.13.3</ecNumber>
    </recommendedName>
</protein>
<dbReference type="AlphaFoldDB" id="A0A7K1SRH8"/>
<sequence length="236" mass="27677">MGSLTEDDKTQLRLLANHLSVQQETIVERWRMKCLQDEALLFFNRLSRKEFTEAIRVLLSRFIQHIMGGFQTRNLSERASQLHHWQDGYSLSEWVIAVANFYDVLNEQFQQFLELYPQTQPRVITQVYSQLFQLSQQVNSAYIWYANELQQTRAEQQPQMHQQTLDTHPQLAIQHVDHLLKAAHDLRSTFGILSTAASLLQKPLKTDDRAKYVDMLQRNVNVATHLLNQLLVNFKV</sequence>
<dbReference type="CDD" id="cd00082">
    <property type="entry name" value="HisKA"/>
    <property type="match status" value="1"/>
</dbReference>
<accession>A0A7K1SRH8</accession>
<comment type="caution">
    <text evidence="3">The sequence shown here is derived from an EMBL/GenBank/DDBJ whole genome shotgun (WGS) entry which is preliminary data.</text>
</comment>
<dbReference type="RefSeq" id="WP_157590984.1">
    <property type="nucleotide sequence ID" value="NZ_WPIN01000032.1"/>
</dbReference>
<name>A0A7K1SRH8_9BACT</name>
<proteinExistence type="predicted"/>
<evidence type="ECO:0000313" key="4">
    <source>
        <dbReference type="Proteomes" id="UP000436006"/>
    </source>
</evidence>
<gene>
    <name evidence="3" type="ORF">GO755_39610</name>
</gene>
<evidence type="ECO:0000256" key="2">
    <source>
        <dbReference type="ARBA" id="ARBA00012438"/>
    </source>
</evidence>
<dbReference type="Proteomes" id="UP000436006">
    <property type="component" value="Unassembled WGS sequence"/>
</dbReference>
<dbReference type="EC" id="2.7.13.3" evidence="2"/>
<dbReference type="GO" id="GO:0000155">
    <property type="term" value="F:phosphorelay sensor kinase activity"/>
    <property type="evidence" value="ECO:0007669"/>
    <property type="project" value="InterPro"/>
</dbReference>
<reference evidence="3 4" key="1">
    <citation type="submission" date="2019-12" db="EMBL/GenBank/DDBJ databases">
        <title>Spirosoma sp. HMF4905 genome sequencing and assembly.</title>
        <authorList>
            <person name="Kang H."/>
            <person name="Cha I."/>
            <person name="Kim H."/>
            <person name="Joh K."/>
        </authorList>
    </citation>
    <scope>NUCLEOTIDE SEQUENCE [LARGE SCALE GENOMIC DNA]</scope>
    <source>
        <strain evidence="3 4">HMF4905</strain>
    </source>
</reference>
<comment type="catalytic activity">
    <reaction evidence="1">
        <text>ATP + protein L-histidine = ADP + protein N-phospho-L-histidine.</text>
        <dbReference type="EC" id="2.7.13.3"/>
    </reaction>
</comment>
<evidence type="ECO:0000256" key="1">
    <source>
        <dbReference type="ARBA" id="ARBA00000085"/>
    </source>
</evidence>
<organism evidence="3 4">
    <name type="scientific">Spirosoma arboris</name>
    <dbReference type="NCBI Taxonomy" id="2682092"/>
    <lineage>
        <taxon>Bacteria</taxon>
        <taxon>Pseudomonadati</taxon>
        <taxon>Bacteroidota</taxon>
        <taxon>Cytophagia</taxon>
        <taxon>Cytophagales</taxon>
        <taxon>Cytophagaceae</taxon>
        <taxon>Spirosoma</taxon>
    </lineage>
</organism>
<keyword evidence="4" id="KW-1185">Reference proteome</keyword>
<dbReference type="SUPFAM" id="SSF47384">
    <property type="entry name" value="Homodimeric domain of signal transducing histidine kinase"/>
    <property type="match status" value="1"/>
</dbReference>